<reference evidence="2 3" key="1">
    <citation type="submission" date="2021-05" db="EMBL/GenBank/DDBJ databases">
        <title>Novel species in genus Cellulomonas.</title>
        <authorList>
            <person name="Zhang G."/>
        </authorList>
    </citation>
    <scope>NUCLEOTIDE SEQUENCE [LARGE SCALE GENOMIC DNA]</scope>
    <source>
        <strain evidence="3">zg-ZUI157</strain>
    </source>
</reference>
<dbReference type="Proteomes" id="UP000679335">
    <property type="component" value="Chromosome"/>
</dbReference>
<dbReference type="SUPFAM" id="SSF109604">
    <property type="entry name" value="HD-domain/PDEase-like"/>
    <property type="match status" value="1"/>
</dbReference>
<evidence type="ECO:0000256" key="1">
    <source>
        <dbReference type="SAM" id="MobiDB-lite"/>
    </source>
</evidence>
<dbReference type="PANTHER" id="PTHR35569:SF1">
    <property type="entry name" value="CYANAMIDE HYDRATASE DDI2-RELATED"/>
    <property type="match status" value="1"/>
</dbReference>
<name>A0ABX8GFF0_9CELL</name>
<protein>
    <recommendedName>
        <fullName evidence="4">HD domain-containing protein</fullName>
    </recommendedName>
</protein>
<dbReference type="InterPro" id="IPR003607">
    <property type="entry name" value="HD/PDEase_dom"/>
</dbReference>
<gene>
    <name evidence="2" type="ORF">KKR89_09950</name>
</gene>
<proteinExistence type="predicted"/>
<feature type="region of interest" description="Disordered" evidence="1">
    <location>
        <begin position="265"/>
        <end position="284"/>
    </location>
</feature>
<dbReference type="CDD" id="cd00077">
    <property type="entry name" value="HDc"/>
    <property type="match status" value="1"/>
</dbReference>
<accession>A0ABX8GFF0</accession>
<dbReference type="RefSeq" id="WP_208195205.1">
    <property type="nucleotide sequence ID" value="NZ_CP076023.1"/>
</dbReference>
<evidence type="ECO:0008006" key="4">
    <source>
        <dbReference type="Google" id="ProtNLM"/>
    </source>
</evidence>
<dbReference type="PANTHER" id="PTHR35569">
    <property type="entry name" value="CYANAMIDE HYDRATASE DDI2-RELATED"/>
    <property type="match status" value="1"/>
</dbReference>
<organism evidence="2 3">
    <name type="scientific">Cellulomonas dongxiuzhuiae</name>
    <dbReference type="NCBI Taxonomy" id="2819979"/>
    <lineage>
        <taxon>Bacteria</taxon>
        <taxon>Bacillati</taxon>
        <taxon>Actinomycetota</taxon>
        <taxon>Actinomycetes</taxon>
        <taxon>Micrococcales</taxon>
        <taxon>Cellulomonadaceae</taxon>
        <taxon>Cellulomonas</taxon>
    </lineage>
</organism>
<dbReference type="Gene3D" id="1.10.3210.10">
    <property type="entry name" value="Hypothetical protein af1432"/>
    <property type="match status" value="1"/>
</dbReference>
<keyword evidence="3" id="KW-1185">Reference proteome</keyword>
<evidence type="ECO:0000313" key="2">
    <source>
        <dbReference type="EMBL" id="QWC14700.1"/>
    </source>
</evidence>
<dbReference type="EMBL" id="CP076023">
    <property type="protein sequence ID" value="QWC14700.1"/>
    <property type="molecule type" value="Genomic_DNA"/>
</dbReference>
<evidence type="ECO:0000313" key="3">
    <source>
        <dbReference type="Proteomes" id="UP000679335"/>
    </source>
</evidence>
<sequence length="284" mass="31048">MGLLVSDRLAGGAALSYVGSDAWCRSTAGVLRPRDKAELVRLAAVLAVSQLPGYALYRLRVPPVRPRGTFQFAEPDGVAARTARSQLAAIAEPYLVNHSLRTYLLSKFIGERTDREFDCELLYVASLAHDVGILDAGTTATGDAPCFSIRSADWATAIARSAGWEESRITRLRDAITLNLNGMVARRQGVEAHHLMRGVLVDVVGFYAWRVPRTALAGLYERFPLLDQRPELSSAFVVEGDRHPLCRAHFSIACGFGFWMRHAPQPPPPHDSPGGVEVSRRSGD</sequence>